<keyword evidence="2" id="KW-1185">Reference proteome</keyword>
<proteinExistence type="predicted"/>
<accession>A0A1Q9EU81</accession>
<evidence type="ECO:0000313" key="1">
    <source>
        <dbReference type="EMBL" id="OLQ10982.1"/>
    </source>
</evidence>
<dbReference type="AlphaFoldDB" id="A0A1Q9EU81"/>
<comment type="caution">
    <text evidence="1">The sequence shown here is derived from an EMBL/GenBank/DDBJ whole genome shotgun (WGS) entry which is preliminary data.</text>
</comment>
<gene>
    <name evidence="1" type="ORF">AK812_SmicGene5195</name>
</gene>
<name>A0A1Q9EU81_SYMMI</name>
<reference evidence="1 2" key="1">
    <citation type="submission" date="2016-02" db="EMBL/GenBank/DDBJ databases">
        <title>Genome analysis of coral dinoflagellate symbionts highlights evolutionary adaptations to a symbiotic lifestyle.</title>
        <authorList>
            <person name="Aranda M."/>
            <person name="Li Y."/>
            <person name="Liew Y.J."/>
            <person name="Baumgarten S."/>
            <person name="Simakov O."/>
            <person name="Wilson M."/>
            <person name="Piel J."/>
            <person name="Ashoor H."/>
            <person name="Bougouffa S."/>
            <person name="Bajic V.B."/>
            <person name="Ryu T."/>
            <person name="Ravasi T."/>
            <person name="Bayer T."/>
            <person name="Micklem G."/>
            <person name="Kim H."/>
            <person name="Bhak J."/>
            <person name="Lajeunesse T.C."/>
            <person name="Voolstra C.R."/>
        </authorList>
    </citation>
    <scope>NUCLEOTIDE SEQUENCE [LARGE SCALE GENOMIC DNA]</scope>
    <source>
        <strain evidence="1 2">CCMP2467</strain>
    </source>
</reference>
<protein>
    <submittedName>
        <fullName evidence="1">Uncharacterized protein</fullName>
    </submittedName>
</protein>
<dbReference type="EMBL" id="LSRX01000067">
    <property type="protein sequence ID" value="OLQ10982.1"/>
    <property type="molecule type" value="Genomic_DNA"/>
</dbReference>
<evidence type="ECO:0000313" key="2">
    <source>
        <dbReference type="Proteomes" id="UP000186817"/>
    </source>
</evidence>
<sequence length="758" mass="80648">MRTSNASYVISRKDVQYFPSSLSTITPTTSRVVRVPLTSGSDFIETESIKVAFRFVNNDDTNDYHPIMGHPACLIKRIQLFANGQRTDDIDNYARTVHLYTLLKPREWWINQSSEGFEINDVGGFPHALPESHFQEVLMAPTLVGLLGCGKMLPPQLNLVLEIEFADPADTVRGGQNSSVDFSIQNVRVLASQVTLDSALVESFNRVLLSGRSLVFSYPTVHTQVTSVPAGSTEFNVTVARAYSKLLEAFVTFRANAAQEGVTDLEHPGNQADGTSSLESQMQIGSLQYPHYPAKDFAEHHHFLQIMAGTYGSSFIAAYPVERVPKMPLSGISTRAGDLARFTFKGLQADKVQQCYVHMVSYQVVTLSITGNILNDGSTTEISGITAGQLATVLTAYTPLTETATNTASISTNATGVANNAAAIAALQTQVSNQPAVPDLAPYALASDLAAAEGLIAANSSSITALITSLTTGLASKANQSTLDALQLEVDGKSTPASVEAKLASYSTTAAMNSAITSANNATLASVASNYAFRTVTGQLALDIVAKQSGPDVDQKIATALWDRPSATDLTAAVKLKTTPADVNQKVTTALLTYVTQVALDAALALRDGRLDAAEASSAALQAAGFQTAAQVAGAIATALLPYTDTTGLNSLCWRCETVDLTASKYKRPGRFEGEEVPSQKTWASEDGSEAATKVQTWAGGEEGCSGREAYGERAKTAMQGSERAEGRDCQRKQDARLQLSYGGHGGGQTFWRTLDAG</sequence>
<dbReference type="OrthoDB" id="436961at2759"/>
<dbReference type="Proteomes" id="UP000186817">
    <property type="component" value="Unassembled WGS sequence"/>
</dbReference>
<organism evidence="1 2">
    <name type="scientific">Symbiodinium microadriaticum</name>
    <name type="common">Dinoflagellate</name>
    <name type="synonym">Zooxanthella microadriatica</name>
    <dbReference type="NCBI Taxonomy" id="2951"/>
    <lineage>
        <taxon>Eukaryota</taxon>
        <taxon>Sar</taxon>
        <taxon>Alveolata</taxon>
        <taxon>Dinophyceae</taxon>
        <taxon>Suessiales</taxon>
        <taxon>Symbiodiniaceae</taxon>
        <taxon>Symbiodinium</taxon>
    </lineage>
</organism>